<feature type="region of interest" description="Disordered" evidence="14">
    <location>
        <begin position="197"/>
        <end position="226"/>
    </location>
</feature>
<keyword evidence="4 13" id="KW-0158">Chromosome</keyword>
<keyword evidence="8 13" id="KW-0460">Magnesium</keyword>
<dbReference type="CDD" id="cd01648">
    <property type="entry name" value="TERT"/>
    <property type="match status" value="1"/>
</dbReference>
<evidence type="ECO:0000256" key="10">
    <source>
        <dbReference type="ARBA" id="ARBA00022918"/>
    </source>
</evidence>
<dbReference type="PANTHER" id="PTHR12066">
    <property type="entry name" value="TELOMERASE REVERSE TRANSCRIPTASE"/>
    <property type="match status" value="1"/>
</dbReference>
<comment type="catalytic activity">
    <reaction evidence="12 13">
        <text>DNA(n) + a 2'-deoxyribonucleoside 5'-triphosphate = DNA(n+1) + diphosphate</text>
        <dbReference type="Rhea" id="RHEA:22508"/>
        <dbReference type="Rhea" id="RHEA-COMP:17339"/>
        <dbReference type="Rhea" id="RHEA-COMP:17340"/>
        <dbReference type="ChEBI" id="CHEBI:33019"/>
        <dbReference type="ChEBI" id="CHEBI:61560"/>
        <dbReference type="ChEBI" id="CHEBI:173112"/>
        <dbReference type="EC" id="2.7.7.49"/>
    </reaction>
</comment>
<dbReference type="SMART" id="SM00975">
    <property type="entry name" value="Telomerase_RBD"/>
    <property type="match status" value="1"/>
</dbReference>
<evidence type="ECO:0000256" key="5">
    <source>
        <dbReference type="ARBA" id="ARBA00022679"/>
    </source>
</evidence>
<dbReference type="Gene3D" id="1.10.132.70">
    <property type="match status" value="1"/>
</dbReference>
<keyword evidence="11 13" id="KW-0539">Nucleus</keyword>
<keyword evidence="9 13" id="KW-0779">Telomere</keyword>
<dbReference type="PROSITE" id="PS50878">
    <property type="entry name" value="RT_POL"/>
    <property type="match status" value="1"/>
</dbReference>
<dbReference type="Proteomes" id="UP000087171">
    <property type="component" value="Chromosome Ca5"/>
</dbReference>
<dbReference type="Gene3D" id="1.10.357.90">
    <property type="match status" value="1"/>
</dbReference>
<accession>A0A3Q7Y0H4</accession>
<evidence type="ECO:0000256" key="7">
    <source>
        <dbReference type="ARBA" id="ARBA00022723"/>
    </source>
</evidence>
<evidence type="ECO:0000256" key="4">
    <source>
        <dbReference type="ARBA" id="ARBA00022454"/>
    </source>
</evidence>
<dbReference type="OrthoDB" id="289721at2759"/>
<dbReference type="GO" id="GO:0003720">
    <property type="term" value="F:telomerase activity"/>
    <property type="evidence" value="ECO:0007669"/>
    <property type="project" value="InterPro"/>
</dbReference>
<evidence type="ECO:0000256" key="2">
    <source>
        <dbReference type="ARBA" id="ARBA00012493"/>
    </source>
</evidence>
<keyword evidence="7 13" id="KW-0479">Metal-binding</keyword>
<comment type="similarity">
    <text evidence="1 13">Belongs to the reverse transcriptase family. Telomerase subfamily.</text>
</comment>
<gene>
    <name evidence="17" type="primary">LOC101515670</name>
</gene>
<dbReference type="GO" id="GO:0042162">
    <property type="term" value="F:telomeric DNA binding"/>
    <property type="evidence" value="ECO:0007669"/>
    <property type="project" value="TreeGrafter"/>
</dbReference>
<keyword evidence="16" id="KW-1185">Reference proteome</keyword>
<dbReference type="EC" id="2.7.7.49" evidence="2 13"/>
<feature type="compositionally biased region" description="Basic residues" evidence="14">
    <location>
        <begin position="203"/>
        <end position="213"/>
    </location>
</feature>
<evidence type="ECO:0000256" key="8">
    <source>
        <dbReference type="ARBA" id="ARBA00022842"/>
    </source>
</evidence>
<organism evidence="16 17">
    <name type="scientific">Cicer arietinum</name>
    <name type="common">Chickpea</name>
    <name type="synonym">Garbanzo</name>
    <dbReference type="NCBI Taxonomy" id="3827"/>
    <lineage>
        <taxon>Eukaryota</taxon>
        <taxon>Viridiplantae</taxon>
        <taxon>Streptophyta</taxon>
        <taxon>Embryophyta</taxon>
        <taxon>Tracheophyta</taxon>
        <taxon>Spermatophyta</taxon>
        <taxon>Magnoliopsida</taxon>
        <taxon>eudicotyledons</taxon>
        <taxon>Gunneridae</taxon>
        <taxon>Pentapetalae</taxon>
        <taxon>rosids</taxon>
        <taxon>fabids</taxon>
        <taxon>Fabales</taxon>
        <taxon>Fabaceae</taxon>
        <taxon>Papilionoideae</taxon>
        <taxon>50 kb inversion clade</taxon>
        <taxon>NPAAA clade</taxon>
        <taxon>Hologalegina</taxon>
        <taxon>IRL clade</taxon>
        <taxon>Cicereae</taxon>
        <taxon>Cicer</taxon>
    </lineage>
</organism>
<evidence type="ECO:0000256" key="12">
    <source>
        <dbReference type="ARBA" id="ARBA00048173"/>
    </source>
</evidence>
<evidence type="ECO:0000256" key="11">
    <source>
        <dbReference type="ARBA" id="ARBA00023242"/>
    </source>
</evidence>
<evidence type="ECO:0000256" key="3">
    <source>
        <dbReference type="ARBA" id="ARBA00016182"/>
    </source>
</evidence>
<dbReference type="GO" id="GO:0007004">
    <property type="term" value="P:telomere maintenance via telomerase"/>
    <property type="evidence" value="ECO:0007669"/>
    <property type="project" value="TreeGrafter"/>
</dbReference>
<dbReference type="InterPro" id="IPR021891">
    <property type="entry name" value="Telomerase_RBD"/>
</dbReference>
<dbReference type="InterPro" id="IPR049139">
    <property type="entry name" value="TERT_C"/>
</dbReference>
<protein>
    <recommendedName>
        <fullName evidence="3 13">Telomerase reverse transcriptase</fullName>
        <ecNumber evidence="2 13">2.7.7.49</ecNumber>
    </recommendedName>
    <alternativeName>
        <fullName evidence="13">Telomerase catalytic subunit</fullName>
    </alternativeName>
</protein>
<dbReference type="PANTHER" id="PTHR12066:SF0">
    <property type="entry name" value="TELOMERASE REVERSE TRANSCRIPTASE"/>
    <property type="match status" value="1"/>
</dbReference>
<dbReference type="RefSeq" id="XP_027190641.1">
    <property type="nucleotide sequence ID" value="XM_027334840.1"/>
</dbReference>
<evidence type="ECO:0000313" key="17">
    <source>
        <dbReference type="RefSeq" id="XP_027190641.1"/>
    </source>
</evidence>
<dbReference type="GO" id="GO:0000781">
    <property type="term" value="C:chromosome, telomeric region"/>
    <property type="evidence" value="ECO:0007669"/>
    <property type="project" value="UniProtKB-SubCell"/>
</dbReference>
<evidence type="ECO:0000313" key="16">
    <source>
        <dbReference type="Proteomes" id="UP000087171"/>
    </source>
</evidence>
<dbReference type="GeneID" id="101515670"/>
<evidence type="ECO:0000256" key="1">
    <source>
        <dbReference type="ARBA" id="ARBA00008001"/>
    </source>
</evidence>
<dbReference type="Pfam" id="PF21399">
    <property type="entry name" value="TERT_C"/>
    <property type="match status" value="1"/>
</dbReference>
<keyword evidence="5 13" id="KW-0808">Transferase</keyword>
<name>A0A3Q7Y0H4_CICAR</name>
<sequence>MPRKRKQQVPGVLWRLFRNKARTLTDTILSLLPSPSPSPDLCHCKGRSCLGCSSDARSFLVRPNDPSDYHKLLKNCYVVVSENAPPIRFFIPHSHCSQNQIVQSIIELMLYRVDPASANVLCSDYDRTKCSSPNVELLSCASWCLLLSRVGDDFMVYLLKNTSIFLPASHGKHYQVGGSPISRLCFDMFKKCSSKIDTQQPSLHKRGAQKRKRSADADDSAVQNQKRHISCNADGPMIPTQWYRRLVSQTEITCNTNGPVGFASNIGLTDKSSIQLSRDHGSSSYDVSVSDALKSTRTATMIKKSDSEGKPDLNCITTKPGKRSRPFRWKRLRCKKQKQSTIEEDNLNTECNLLPNNTDGLHANLQQDNTSLSCHEKLQRLRKCSCCLILHSLPTVPKWTDIKRKYIFYNLESSLSVLPKKHILYSLKPNLACSKYLTGNIFGFSDVNDSAQPVPCSHSSGSCLIDSACLYHSLVKWFKNIIRRARCCQPAKFLDKHCVVPSLDQHTNERSSSRLEDNVSETNIHKIYMEFDTPHCTDTVEVIDSQCEAVKSCCSKSQVVSFIWAVSRSLLPSELLGTPSNWRIMRRNISKFIQLRRFEKFPLKLCLHELKTSRFPFLSNKYFMSSQNAWILKYLEGHDKVLHKEFRDWNNDVHGVKRKLLEKWMFWYYSFLVVPLVQANFYVTESEQGKQDIYYYKKPVWEKLNKSTIACFKDLRYSHLDDVALHNILRGRPFGFSKLRLQPKENGVRMVANLKGSSRLPMLESTMGVPYFKTERKEKHQKIKFEYYRSVNYVLRDAHTILKGIQFKQPERLGSSVFDYNDVYKRLCPFLVSQKNGLTPMSSLFIVTSDVLKAFDSVDQEKLLDIIKDVLAKNEYFLKQYDQVICTKNSLWVQKQFTMLNTTGNTGHTLFRSFASSRHAVFVNQERQKHVKKKLLFSYLTEHVKHNVLQFDGKFYLQGMGISQGGILSSLLCSLYYGHLERNVIFPFFEKTLESGSCKENKSINTNSGDSSPCYLLMRFIDDFFFISNSKKQATSFFSRLKRGFRGYNCYMNEKKFGANFDVEQIPGSSLNRVRVGKDGATSFVRWSGLLINCSTMEIQADYTRYLNNHLSSTLTVCWQGKPGNHLKEKLRLFLRPKCHPLFFDSNINSAAVVRLNVYQMFLICAMKFHCYIRDLSFVCQLPKRYCSDIIQKSLRYMHMLIKRRMHSMRRNSSIRPILKLKKGEVEWLGFHAFIQVLKRKESRHKKLLSVLKSKLLSHRISGSVSRELKYAVDAENSSLLWKIKTQL</sequence>
<dbReference type="PRINTS" id="PR01365">
    <property type="entry name" value="TELOMERASERT"/>
</dbReference>
<feature type="domain" description="Reverse transcriptase" evidence="15">
    <location>
        <begin position="723"/>
        <end position="1092"/>
    </location>
</feature>
<dbReference type="InterPro" id="IPR003545">
    <property type="entry name" value="Telomerase_RT"/>
</dbReference>
<comment type="subcellular location">
    <subcellularLocation>
        <location evidence="13">Nucleus</location>
    </subcellularLocation>
    <subcellularLocation>
        <location evidence="13">Chromosome</location>
        <location evidence="13">Telomere</location>
    </subcellularLocation>
</comment>
<proteinExistence type="inferred from homology"/>
<comment type="function">
    <text evidence="13">Telomerase is a ribonucleoprotein enzyme essential for the replication of chromosome termini in most eukaryotes. It elongates telomeres. It is a reverse transcriptase that adds simple sequence repeats to chromosome ends by copying a template sequence within the RNA component of the enzyme.</text>
</comment>
<evidence type="ECO:0000256" key="14">
    <source>
        <dbReference type="SAM" id="MobiDB-lite"/>
    </source>
</evidence>
<reference evidence="16" key="1">
    <citation type="journal article" date="2013" name="Nat. Biotechnol.">
        <title>Draft genome sequence of chickpea (Cicer arietinum) provides a resource for trait improvement.</title>
        <authorList>
            <person name="Varshney R.K."/>
            <person name="Song C."/>
            <person name="Saxena R.K."/>
            <person name="Azam S."/>
            <person name="Yu S."/>
            <person name="Sharpe A.G."/>
            <person name="Cannon S."/>
            <person name="Baek J."/>
            <person name="Rosen B.D."/>
            <person name="Tar'an B."/>
            <person name="Millan T."/>
            <person name="Zhang X."/>
            <person name="Ramsay L.D."/>
            <person name="Iwata A."/>
            <person name="Wang Y."/>
            <person name="Nelson W."/>
            <person name="Farmer A.D."/>
            <person name="Gaur P.M."/>
            <person name="Soderlund C."/>
            <person name="Penmetsa R.V."/>
            <person name="Xu C."/>
            <person name="Bharti A.K."/>
            <person name="He W."/>
            <person name="Winter P."/>
            <person name="Zhao S."/>
            <person name="Hane J.K."/>
            <person name="Carrasquilla-Garcia N."/>
            <person name="Condie J.A."/>
            <person name="Upadhyaya H.D."/>
            <person name="Luo M.C."/>
            <person name="Thudi M."/>
            <person name="Gowda C.L."/>
            <person name="Singh N.P."/>
            <person name="Lichtenzveig J."/>
            <person name="Gali K.K."/>
            <person name="Rubio J."/>
            <person name="Nadarajan N."/>
            <person name="Dolezel J."/>
            <person name="Bansal K.C."/>
            <person name="Xu X."/>
            <person name="Edwards D."/>
            <person name="Zhang G."/>
            <person name="Kahl G."/>
            <person name="Gil J."/>
            <person name="Singh K.B."/>
            <person name="Datta S.K."/>
            <person name="Jackson S.A."/>
            <person name="Wang J."/>
            <person name="Cook D.R."/>
        </authorList>
    </citation>
    <scope>NUCLEOTIDE SEQUENCE [LARGE SCALE GENOMIC DNA]</scope>
    <source>
        <strain evidence="16">cv. CDC Frontier</strain>
    </source>
</reference>
<dbReference type="Gene3D" id="3.30.70.2630">
    <property type="match status" value="1"/>
</dbReference>
<reference evidence="17" key="2">
    <citation type="submission" date="2025-08" db="UniProtKB">
        <authorList>
            <consortium name="RefSeq"/>
        </authorList>
    </citation>
    <scope>IDENTIFICATION</scope>
    <source>
        <tissue evidence="17">Etiolated seedlings</tissue>
    </source>
</reference>
<dbReference type="GO" id="GO:0000333">
    <property type="term" value="C:telomerase catalytic core complex"/>
    <property type="evidence" value="ECO:0007669"/>
    <property type="project" value="TreeGrafter"/>
</dbReference>
<keyword evidence="10 13" id="KW-0695">RNA-directed DNA polymerase</keyword>
<evidence type="ECO:0000256" key="9">
    <source>
        <dbReference type="ARBA" id="ARBA00022895"/>
    </source>
</evidence>
<evidence type="ECO:0000256" key="13">
    <source>
        <dbReference type="RuleBase" id="RU365061"/>
    </source>
</evidence>
<evidence type="ECO:0000259" key="15">
    <source>
        <dbReference type="PROSITE" id="PS50878"/>
    </source>
</evidence>
<dbReference type="STRING" id="3827.A0A3Q7Y0H4"/>
<evidence type="ECO:0000256" key="6">
    <source>
        <dbReference type="ARBA" id="ARBA00022695"/>
    </source>
</evidence>
<dbReference type="GO" id="GO:0046872">
    <property type="term" value="F:metal ion binding"/>
    <property type="evidence" value="ECO:0007669"/>
    <property type="project" value="UniProtKB-KW"/>
</dbReference>
<keyword evidence="6 13" id="KW-0548">Nucleotidyltransferase</keyword>
<dbReference type="InterPro" id="IPR000477">
    <property type="entry name" value="RT_dom"/>
</dbReference>
<dbReference type="GO" id="GO:0070034">
    <property type="term" value="F:telomerase RNA binding"/>
    <property type="evidence" value="ECO:0007669"/>
    <property type="project" value="TreeGrafter"/>
</dbReference>
<dbReference type="Pfam" id="PF12009">
    <property type="entry name" value="Telomerase_RBD"/>
    <property type="match status" value="1"/>
</dbReference>